<dbReference type="CDD" id="cd13539">
    <property type="entry name" value="PBP2_AvModA"/>
    <property type="match status" value="1"/>
</dbReference>
<dbReference type="OrthoDB" id="9785015at2"/>
<accession>A0A2G1VS68</accession>
<proteinExistence type="inferred from homology"/>
<sequence>MKSVPYKCIKFPIAAVLAVLLLSACAKKSKNQTLRLATAANMQFAMKALAADFEARTGIVSDLVISSSGKLTAQIKEGAPYDVFISADTAYPQAIYQAGYALDKPKIYAYGKLVLWSCKADKIPALSTLLTDSVQHIALANPQTAPYGSAAISVLKSSGIYEQVEAKLVYGESIAQTNQFITSGAAEMGFTALAVVKSEAQHAQGKYLILDESLYEPIAQAAVVIKRKKGNTEAARAFYTYLFSPEAQKILKDFGYSVDE</sequence>
<comment type="caution">
    <text evidence="6">The sequence shown here is derived from an EMBL/GenBank/DDBJ whole genome shotgun (WGS) entry which is preliminary data.</text>
</comment>
<evidence type="ECO:0000256" key="4">
    <source>
        <dbReference type="PIRSR" id="PIRSR004846-1"/>
    </source>
</evidence>
<feature type="binding site" evidence="4">
    <location>
        <position position="68"/>
    </location>
    <ligand>
        <name>molybdate</name>
        <dbReference type="ChEBI" id="CHEBI:36264"/>
    </ligand>
</feature>
<gene>
    <name evidence="6" type="primary">modA</name>
    <name evidence="6" type="ORF">CJ305_09940</name>
</gene>
<dbReference type="AlphaFoldDB" id="A0A2G1VS68"/>
<dbReference type="PANTHER" id="PTHR30632">
    <property type="entry name" value="MOLYBDATE-BINDING PERIPLASMIC PROTEIN"/>
    <property type="match status" value="1"/>
</dbReference>
<protein>
    <submittedName>
        <fullName evidence="6">Molybdate ABC transporter substrate-binding protein</fullName>
    </submittedName>
</protein>
<dbReference type="GO" id="GO:0015689">
    <property type="term" value="P:molybdate ion transport"/>
    <property type="evidence" value="ECO:0007669"/>
    <property type="project" value="InterPro"/>
</dbReference>
<dbReference type="InterPro" id="IPR044084">
    <property type="entry name" value="AvModA-like_subst-bd"/>
</dbReference>
<dbReference type="Gene3D" id="3.40.190.10">
    <property type="entry name" value="Periplasmic binding protein-like II"/>
    <property type="match status" value="2"/>
</dbReference>
<evidence type="ECO:0000256" key="1">
    <source>
        <dbReference type="ARBA" id="ARBA00009175"/>
    </source>
</evidence>
<keyword evidence="4" id="KW-0500">Molybdenum</keyword>
<feature type="signal peptide" evidence="5">
    <location>
        <begin position="1"/>
        <end position="26"/>
    </location>
</feature>
<dbReference type="EMBL" id="NQXA01000004">
    <property type="protein sequence ID" value="PHQ29623.1"/>
    <property type="molecule type" value="Genomic_DNA"/>
</dbReference>
<dbReference type="GO" id="GO:0046872">
    <property type="term" value="F:metal ion binding"/>
    <property type="evidence" value="ECO:0007669"/>
    <property type="project" value="UniProtKB-KW"/>
</dbReference>
<feature type="binding site" evidence="4">
    <location>
        <position position="174"/>
    </location>
    <ligand>
        <name>molybdate</name>
        <dbReference type="ChEBI" id="CHEBI:36264"/>
    </ligand>
</feature>
<dbReference type="GO" id="GO:0030973">
    <property type="term" value="F:molybdate ion binding"/>
    <property type="evidence" value="ECO:0007669"/>
    <property type="project" value="InterPro"/>
</dbReference>
<evidence type="ECO:0000313" key="7">
    <source>
        <dbReference type="Proteomes" id="UP000229433"/>
    </source>
</evidence>
<evidence type="ECO:0000256" key="5">
    <source>
        <dbReference type="SAM" id="SignalP"/>
    </source>
</evidence>
<dbReference type="SUPFAM" id="SSF53850">
    <property type="entry name" value="Periplasmic binding protein-like II"/>
    <property type="match status" value="1"/>
</dbReference>
<keyword evidence="3 5" id="KW-0732">Signal</keyword>
<keyword evidence="7" id="KW-1185">Reference proteome</keyword>
<evidence type="ECO:0000256" key="3">
    <source>
        <dbReference type="ARBA" id="ARBA00022729"/>
    </source>
</evidence>
<dbReference type="PROSITE" id="PS51257">
    <property type="entry name" value="PROKAR_LIPOPROTEIN"/>
    <property type="match status" value="1"/>
</dbReference>
<feature type="chain" id="PRO_5013619106" evidence="5">
    <location>
        <begin position="27"/>
        <end position="260"/>
    </location>
</feature>
<dbReference type="NCBIfam" id="TIGR01256">
    <property type="entry name" value="modA"/>
    <property type="match status" value="1"/>
</dbReference>
<dbReference type="RefSeq" id="WP_099646117.1">
    <property type="nucleotide sequence ID" value="NZ_KZ319290.1"/>
</dbReference>
<comment type="similarity">
    <text evidence="1">Belongs to the bacterial solute-binding protein ModA family.</text>
</comment>
<evidence type="ECO:0000256" key="2">
    <source>
        <dbReference type="ARBA" id="ARBA00022723"/>
    </source>
</evidence>
<dbReference type="Pfam" id="PF13531">
    <property type="entry name" value="SBP_bac_11"/>
    <property type="match status" value="1"/>
</dbReference>
<organism evidence="6 7">
    <name type="scientific">Leeuwenhoekiella nanhaiensis</name>
    <dbReference type="NCBI Taxonomy" id="1655491"/>
    <lineage>
        <taxon>Bacteria</taxon>
        <taxon>Pseudomonadati</taxon>
        <taxon>Bacteroidota</taxon>
        <taxon>Flavobacteriia</taxon>
        <taxon>Flavobacteriales</taxon>
        <taxon>Flavobacteriaceae</taxon>
        <taxon>Leeuwenhoekiella</taxon>
    </lineage>
</organism>
<dbReference type="Proteomes" id="UP000229433">
    <property type="component" value="Unassembled WGS sequence"/>
</dbReference>
<evidence type="ECO:0000313" key="6">
    <source>
        <dbReference type="EMBL" id="PHQ29623.1"/>
    </source>
</evidence>
<dbReference type="PANTHER" id="PTHR30632:SF14">
    <property type="entry name" value="TUNGSTATE_MOLYBDATE_CHROMATE-BINDING PROTEIN MODA"/>
    <property type="match status" value="1"/>
</dbReference>
<dbReference type="PIRSF" id="PIRSF004846">
    <property type="entry name" value="ModA"/>
    <property type="match status" value="1"/>
</dbReference>
<keyword evidence="2 4" id="KW-0479">Metal-binding</keyword>
<reference evidence="6 7" key="1">
    <citation type="submission" date="2017-08" db="EMBL/GenBank/DDBJ databases">
        <title>The whole genome shortgun sequences of strain Leeuwenhoekiella nanhaiensis G18 from the South China Sea.</title>
        <authorList>
            <person name="Liu Q."/>
        </authorList>
    </citation>
    <scope>NUCLEOTIDE SEQUENCE [LARGE SCALE GENOMIC DNA]</scope>
    <source>
        <strain evidence="6 7">G18</strain>
    </source>
</reference>
<name>A0A2G1VS68_9FLAO</name>
<dbReference type="InterPro" id="IPR050682">
    <property type="entry name" value="ModA/WtpA"/>
</dbReference>
<dbReference type="InterPro" id="IPR005950">
    <property type="entry name" value="ModA"/>
</dbReference>